<protein>
    <recommendedName>
        <fullName evidence="1">Bbp19-like phage domain-containing protein</fullName>
    </recommendedName>
</protein>
<accession>A0A2W4ZSW0</accession>
<name>A0A2W4ZSW0_9BACT</name>
<dbReference type="EMBL" id="QFNK01000150">
    <property type="protein sequence ID" value="PZO85390.1"/>
    <property type="molecule type" value="Genomic_DNA"/>
</dbReference>
<feature type="domain" description="Bbp19-like phage" evidence="1">
    <location>
        <begin position="19"/>
        <end position="70"/>
    </location>
</feature>
<evidence type="ECO:0000313" key="3">
    <source>
        <dbReference type="Proteomes" id="UP000249557"/>
    </source>
</evidence>
<dbReference type="AlphaFoldDB" id="A0A2W4ZSW0"/>
<evidence type="ECO:0000259" key="1">
    <source>
        <dbReference type="Pfam" id="PF25181"/>
    </source>
</evidence>
<comment type="caution">
    <text evidence="2">The sequence shown here is derived from an EMBL/GenBank/DDBJ whole genome shotgun (WGS) entry which is preliminary data.</text>
</comment>
<dbReference type="InterPro" id="IPR057447">
    <property type="entry name" value="Bbp19-like_phage"/>
</dbReference>
<reference evidence="2 3" key="1">
    <citation type="submission" date="2017-08" db="EMBL/GenBank/DDBJ databases">
        <title>Infants hospitalized years apart are colonized by the same room-sourced microbial strains.</title>
        <authorList>
            <person name="Brooks B."/>
            <person name="Olm M.R."/>
            <person name="Firek B.A."/>
            <person name="Baker R."/>
            <person name="Thomas B.C."/>
            <person name="Morowitz M.J."/>
            <person name="Banfield J.F."/>
        </authorList>
    </citation>
    <scope>NUCLEOTIDE SEQUENCE [LARGE SCALE GENOMIC DNA]</scope>
    <source>
        <strain evidence="2">S2_018_000_R2_104</strain>
    </source>
</reference>
<dbReference type="Proteomes" id="UP000249557">
    <property type="component" value="Unassembled WGS sequence"/>
</dbReference>
<sequence>MAYTSHISRLEQRDIEHAFARLFSSEDGRKVLAWLQVMTFHRAASATTADDQLRFMEGQRNLVATILRMIDRGKTN</sequence>
<organism evidence="2 3">
    <name type="scientific">Micavibrio aeruginosavorus</name>
    <dbReference type="NCBI Taxonomy" id="349221"/>
    <lineage>
        <taxon>Bacteria</taxon>
        <taxon>Pseudomonadati</taxon>
        <taxon>Bdellovibrionota</taxon>
        <taxon>Bdellovibrionia</taxon>
        <taxon>Bdellovibrionales</taxon>
        <taxon>Pseudobdellovibrionaceae</taxon>
        <taxon>Micavibrio</taxon>
    </lineage>
</organism>
<gene>
    <name evidence="2" type="ORF">DI626_07570</name>
</gene>
<proteinExistence type="predicted"/>
<evidence type="ECO:0000313" key="2">
    <source>
        <dbReference type="EMBL" id="PZO85390.1"/>
    </source>
</evidence>
<dbReference type="Pfam" id="PF25181">
    <property type="entry name" value="Phage_Bbp19"/>
    <property type="match status" value="1"/>
</dbReference>